<dbReference type="EMBL" id="CP119901">
    <property type="protein sequence ID" value="WFD22155.1"/>
    <property type="molecule type" value="Genomic_DNA"/>
</dbReference>
<dbReference type="InterPro" id="IPR003591">
    <property type="entry name" value="Leu-rich_rpt_typical-subtyp"/>
</dbReference>
<keyword evidence="6" id="KW-0812">Transmembrane</keyword>
<dbReference type="SMART" id="SM00318">
    <property type="entry name" value="SNc"/>
    <property type="match status" value="1"/>
</dbReference>
<keyword evidence="8" id="KW-0378">Hydrolase</keyword>
<comment type="subcellular location">
    <subcellularLocation>
        <location evidence="1">Cytoplasm</location>
    </subcellularLocation>
</comment>
<evidence type="ECO:0000313" key="8">
    <source>
        <dbReference type="EMBL" id="WFD22155.1"/>
    </source>
</evidence>
<dbReference type="Pfam" id="PF00565">
    <property type="entry name" value="SNase"/>
    <property type="match status" value="1"/>
</dbReference>
<dbReference type="InterPro" id="IPR001611">
    <property type="entry name" value="Leu-rich_rpt"/>
</dbReference>
<dbReference type="PANTHER" id="PTHR15454:SF69">
    <property type="entry name" value="SERINE_THREONINE-PROTEIN KINASE 11-INTERACTING PROTEIN"/>
    <property type="match status" value="1"/>
</dbReference>
<evidence type="ECO:0000256" key="4">
    <source>
        <dbReference type="ARBA" id="ARBA00022737"/>
    </source>
</evidence>
<dbReference type="GO" id="GO:1990599">
    <property type="term" value="F:3' overhang single-stranded DNA endodeoxyribonuclease activity"/>
    <property type="evidence" value="ECO:0007669"/>
    <property type="project" value="UniProtKB-EC"/>
</dbReference>
<dbReference type="InterPro" id="IPR035437">
    <property type="entry name" value="SNase_OB-fold_sf"/>
</dbReference>
<dbReference type="EC" id="3.1.31.1" evidence="8"/>
<feature type="region of interest" description="Disordered" evidence="5">
    <location>
        <begin position="395"/>
        <end position="421"/>
    </location>
</feature>
<dbReference type="Gene3D" id="3.80.10.10">
    <property type="entry name" value="Ribonuclease Inhibitor"/>
    <property type="match status" value="2"/>
</dbReference>
<keyword evidence="4" id="KW-0677">Repeat</keyword>
<feature type="domain" description="TNase-like" evidence="7">
    <location>
        <begin position="530"/>
        <end position="702"/>
    </location>
</feature>
<gene>
    <name evidence="8" type="primary">LCL3</name>
    <name evidence="8" type="ORF">MEQU1_000817</name>
</gene>
<reference evidence="8" key="1">
    <citation type="submission" date="2023-03" db="EMBL/GenBank/DDBJ databases">
        <title>Mating type loci evolution in Malassezia.</title>
        <authorList>
            <person name="Coelho M.A."/>
        </authorList>
    </citation>
    <scope>NUCLEOTIDE SEQUENCE</scope>
    <source>
        <strain evidence="8">CBS 12830</strain>
    </source>
</reference>
<dbReference type="PROSITE" id="PS50830">
    <property type="entry name" value="TNASE_3"/>
    <property type="match status" value="1"/>
</dbReference>
<keyword evidence="9" id="KW-1185">Reference proteome</keyword>
<dbReference type="SUPFAM" id="SSF50199">
    <property type="entry name" value="Staphylococcal nuclease"/>
    <property type="match status" value="1"/>
</dbReference>
<keyword evidence="2" id="KW-0963">Cytoplasm</keyword>
<feature type="transmembrane region" description="Helical" evidence="6">
    <location>
        <begin position="487"/>
        <end position="505"/>
    </location>
</feature>
<dbReference type="InterPro" id="IPR016071">
    <property type="entry name" value="Staphylococal_nuclease_OB-fold"/>
</dbReference>
<evidence type="ECO:0000256" key="3">
    <source>
        <dbReference type="ARBA" id="ARBA00022614"/>
    </source>
</evidence>
<evidence type="ECO:0000256" key="2">
    <source>
        <dbReference type="ARBA" id="ARBA00022490"/>
    </source>
</evidence>
<dbReference type="Proteomes" id="UP001214415">
    <property type="component" value="Chromosome 2"/>
</dbReference>
<dbReference type="Pfam" id="PF13855">
    <property type="entry name" value="LRR_8"/>
    <property type="match status" value="1"/>
</dbReference>
<evidence type="ECO:0000256" key="1">
    <source>
        <dbReference type="ARBA" id="ARBA00004496"/>
    </source>
</evidence>
<evidence type="ECO:0000256" key="5">
    <source>
        <dbReference type="SAM" id="MobiDB-lite"/>
    </source>
</evidence>
<dbReference type="PROSITE" id="PS51450">
    <property type="entry name" value="LRR"/>
    <property type="match status" value="1"/>
</dbReference>
<organism evidence="8 9">
    <name type="scientific">Malassezia equina</name>
    <dbReference type="NCBI Taxonomy" id="1381935"/>
    <lineage>
        <taxon>Eukaryota</taxon>
        <taxon>Fungi</taxon>
        <taxon>Dikarya</taxon>
        <taxon>Basidiomycota</taxon>
        <taxon>Ustilaginomycotina</taxon>
        <taxon>Malasseziomycetes</taxon>
        <taxon>Malasseziales</taxon>
        <taxon>Malasseziaceae</taxon>
        <taxon>Malassezia</taxon>
    </lineage>
</organism>
<dbReference type="SMART" id="SM00369">
    <property type="entry name" value="LRR_TYP"/>
    <property type="match status" value="2"/>
</dbReference>
<accession>A0AAF0EB14</accession>
<proteinExistence type="predicted"/>
<sequence length="719" mass="80752">MEAWFADLARWVRRHEAALVSDASTVALQISVSHLHYLLVRCEGLGRDVGPLDLEVAPQRLVVPRALDETRSVFSLQDTLHSLSTWWGTSETPDYDRVFRYLHTQCMRLRRLRITPATAAPDLEQFPGVHATPLHTFKSLTQLTLEGVAPAAIVGWDRLCVQLTHITAMHTGVPDMTHVFVDLVRRDTHSDTLPAAAWHALRHVALPHNELTFLASDAIAALPALQHLDVSHNLLNAVPPALEDALRLQSLNVAENMIDSVLGIYQALPHIRVLNLRNNRVESVCGVERLHRLAQLDLRDNLVADAREVGRLATLPHISHVWIAGNPVLQAEPDARVACFAEFALEHRSVLLDDAAPSFWERRRLAERLSHHIPAGPPRCAELEVPTATVRRVVPVSPRTPTRRARPRPSRSAAAPSSEALSPTRAFREHIEQLRTRQGDDWLRIVARKDLPEPSGAFPVHAVVEVAPIESFPWPVRCFIQVASHPLGAAALSITTLGGGAFLWWRFFRRIPTAAYITPAVLRSRRMLVGRVTSYLRSVGDADGFRLYHTPGIPLLRSFWHRVPTKASDLRRETISVRLAGADAPEAAHFGREGQPFADEARAELRRLVEGRLVWVDMSHIDQYQRLVGVPYVWRWPYLWGRTNVSLALVRSGLATVYRSAGAAYGSAGWLSRWLLRAPNGRAALERAEEHARRCRLGMWSLGRKLETPRAYKHRTRDR</sequence>
<dbReference type="GO" id="GO:0005737">
    <property type="term" value="C:cytoplasm"/>
    <property type="evidence" value="ECO:0007669"/>
    <property type="project" value="UniProtKB-SubCell"/>
</dbReference>
<evidence type="ECO:0000256" key="6">
    <source>
        <dbReference type="SAM" id="Phobius"/>
    </source>
</evidence>
<protein>
    <submittedName>
        <fullName evidence="8">Micrococcal nuclease</fullName>
        <ecNumber evidence="8">3.1.31.1</ecNumber>
    </submittedName>
</protein>
<keyword evidence="6" id="KW-0472">Membrane</keyword>
<keyword evidence="3" id="KW-0433">Leucine-rich repeat</keyword>
<dbReference type="InterPro" id="IPR032675">
    <property type="entry name" value="LRR_dom_sf"/>
</dbReference>
<name>A0AAF0EB14_9BASI</name>
<evidence type="ECO:0000313" key="9">
    <source>
        <dbReference type="Proteomes" id="UP001214415"/>
    </source>
</evidence>
<evidence type="ECO:0000259" key="7">
    <source>
        <dbReference type="PROSITE" id="PS50830"/>
    </source>
</evidence>
<dbReference type="Gene3D" id="2.40.50.90">
    <property type="match status" value="1"/>
</dbReference>
<dbReference type="SUPFAM" id="SSF52075">
    <property type="entry name" value="Outer arm dynein light chain 1"/>
    <property type="match status" value="1"/>
</dbReference>
<keyword evidence="6" id="KW-1133">Transmembrane helix</keyword>
<dbReference type="PANTHER" id="PTHR15454">
    <property type="entry name" value="NISCHARIN RELATED"/>
    <property type="match status" value="1"/>
</dbReference>
<dbReference type="AlphaFoldDB" id="A0AAF0EB14"/>